<gene>
    <name evidence="1" type="ORF">BG845_01667</name>
</gene>
<keyword evidence="2" id="KW-1185">Reference proteome</keyword>
<evidence type="ECO:0000313" key="2">
    <source>
        <dbReference type="Proteomes" id="UP000194360"/>
    </source>
</evidence>
<evidence type="ECO:0000313" key="1">
    <source>
        <dbReference type="EMBL" id="OSY42169.1"/>
    </source>
</evidence>
<dbReference type="STRING" id="2074.BG845_01667"/>
<proteinExistence type="predicted"/>
<name>A0A1Y2N4U7_PSEAH</name>
<protein>
    <submittedName>
        <fullName evidence="1">Uncharacterized protein</fullName>
    </submittedName>
</protein>
<comment type="caution">
    <text evidence="1">The sequence shown here is derived from an EMBL/GenBank/DDBJ whole genome shotgun (WGS) entry which is preliminary data.</text>
</comment>
<dbReference type="EMBL" id="MIGB01000006">
    <property type="protein sequence ID" value="OSY42169.1"/>
    <property type="molecule type" value="Genomic_DNA"/>
</dbReference>
<sequence>MLRRQPSWWSHNGGPLVLLAAVLLVALLAAAMRVWIGPGSSSDSGLLIGLVATREIPDCDVISEPTGQARAMSGCPSDFSAVG</sequence>
<accession>A0A1Y2N4U7</accession>
<dbReference type="Proteomes" id="UP000194360">
    <property type="component" value="Unassembled WGS sequence"/>
</dbReference>
<organism evidence="1 2">
    <name type="scientific">Pseudonocardia autotrophica</name>
    <name type="common">Amycolata autotrophica</name>
    <name type="synonym">Nocardia autotrophica</name>
    <dbReference type="NCBI Taxonomy" id="2074"/>
    <lineage>
        <taxon>Bacteria</taxon>
        <taxon>Bacillati</taxon>
        <taxon>Actinomycetota</taxon>
        <taxon>Actinomycetes</taxon>
        <taxon>Pseudonocardiales</taxon>
        <taxon>Pseudonocardiaceae</taxon>
        <taxon>Pseudonocardia</taxon>
    </lineage>
</organism>
<dbReference type="AlphaFoldDB" id="A0A1Y2N4U7"/>
<reference evidence="1 2" key="1">
    <citation type="submission" date="2016-09" db="EMBL/GenBank/DDBJ databases">
        <title>Pseudonocardia autotrophica DSM535, a candidate organism with high potential of specific P450 cytochromes.</title>
        <authorList>
            <person name="Grumaz C."/>
            <person name="Vainshtein Y."/>
            <person name="Kirstahler P."/>
            <person name="Sohn K."/>
        </authorList>
    </citation>
    <scope>NUCLEOTIDE SEQUENCE [LARGE SCALE GENOMIC DNA]</scope>
    <source>
        <strain evidence="1 2">DSM 535</strain>
    </source>
</reference>